<evidence type="ECO:0000313" key="4">
    <source>
        <dbReference type="EMBL" id="ADO82126.1"/>
    </source>
</evidence>
<dbReference type="Gene3D" id="3.40.190.10">
    <property type="entry name" value="Periplasmic binding protein-like II"/>
    <property type="match status" value="2"/>
</dbReference>
<dbReference type="CDD" id="cd13624">
    <property type="entry name" value="PBP2_Arg_Lys_His"/>
    <property type="match status" value="1"/>
</dbReference>
<feature type="chain" id="PRO_5003170270" evidence="2">
    <location>
        <begin position="19"/>
        <end position="244"/>
    </location>
</feature>
<keyword evidence="5" id="KW-1185">Reference proteome</keyword>
<organism evidence="4 5">
    <name type="scientific">Ilyobacter polytropus (strain ATCC 51220 / DSM 2926 / LMG 16218 / CuHBu1)</name>
    <dbReference type="NCBI Taxonomy" id="572544"/>
    <lineage>
        <taxon>Bacteria</taxon>
        <taxon>Fusobacteriati</taxon>
        <taxon>Fusobacteriota</taxon>
        <taxon>Fusobacteriia</taxon>
        <taxon>Fusobacteriales</taxon>
        <taxon>Fusobacteriaceae</taxon>
        <taxon>Ilyobacter</taxon>
    </lineage>
</organism>
<evidence type="ECO:0000259" key="3">
    <source>
        <dbReference type="SMART" id="SM00062"/>
    </source>
</evidence>
<sequence>MKKFLNILLILVMLVSLAACGGKKEEEKTVIHIGTNAEFPPFEYLEDGKITGFDMDLIKEIAKESQLEIKIEDMSFDGLLPALQSKKVDVVIAGMTANEERKKAVNFTSPYYTASQVIVVKEGDSSINSFDDLKGKKVGVMLGFTGDLVVSEIEGVNIERYNAAYAGIMSLQSGKVDAVVLDSEPAKNYVEKNEGLAIAKADAAEEEYAIAVRKEDKELLLKLENGLKTVKDNGTYEELLKKYF</sequence>
<evidence type="ECO:0000256" key="2">
    <source>
        <dbReference type="SAM" id="SignalP"/>
    </source>
</evidence>
<dbReference type="EMBL" id="CP002281">
    <property type="protein sequence ID" value="ADO82126.1"/>
    <property type="molecule type" value="Genomic_DNA"/>
</dbReference>
<feature type="domain" description="Solute-binding protein family 3/N-terminal" evidence="3">
    <location>
        <begin position="30"/>
        <end position="244"/>
    </location>
</feature>
<evidence type="ECO:0000313" key="5">
    <source>
        <dbReference type="Proteomes" id="UP000006875"/>
    </source>
</evidence>
<dbReference type="Pfam" id="PF00497">
    <property type="entry name" value="SBP_bac_3"/>
    <property type="match status" value="1"/>
</dbReference>
<dbReference type="KEGG" id="ipo:Ilyop_0337"/>
<dbReference type="RefSeq" id="WP_013386796.1">
    <property type="nucleotide sequence ID" value="NC_014632.1"/>
</dbReference>
<dbReference type="Proteomes" id="UP000006875">
    <property type="component" value="Chromosome"/>
</dbReference>
<reference evidence="4 5" key="1">
    <citation type="journal article" date="2010" name="Stand. Genomic Sci.">
        <title>Complete genome sequence of Ilyobacter polytropus type strain (CuHbu1).</title>
        <authorList>
            <person name="Sikorski J."/>
            <person name="Chertkov O."/>
            <person name="Lapidus A."/>
            <person name="Nolan M."/>
            <person name="Lucas S."/>
            <person name="Del Rio T.G."/>
            <person name="Tice H."/>
            <person name="Cheng J.F."/>
            <person name="Tapia R."/>
            <person name="Han C."/>
            <person name="Goodwin L."/>
            <person name="Pitluck S."/>
            <person name="Liolios K."/>
            <person name="Ivanova N."/>
            <person name="Mavromatis K."/>
            <person name="Mikhailova N."/>
            <person name="Pati A."/>
            <person name="Chen A."/>
            <person name="Palaniappan K."/>
            <person name="Land M."/>
            <person name="Hauser L."/>
            <person name="Chang Y.J."/>
            <person name="Jeffries C.D."/>
            <person name="Brambilla E."/>
            <person name="Yasawong M."/>
            <person name="Rohde M."/>
            <person name="Pukall R."/>
            <person name="Spring S."/>
            <person name="Goker M."/>
            <person name="Woyke T."/>
            <person name="Bristow J."/>
            <person name="Eisen J.A."/>
            <person name="Markowitz V."/>
            <person name="Hugenholtz P."/>
            <person name="Kyrpides N.C."/>
            <person name="Klenk H.P."/>
        </authorList>
    </citation>
    <scope>NUCLEOTIDE SEQUENCE [LARGE SCALE GENOMIC DNA]</scope>
    <source>
        <strain evidence="5">ATCC 51220 / DSM 2926 / LMG 16218 / CuHBu1</strain>
    </source>
</reference>
<dbReference type="PANTHER" id="PTHR35936">
    <property type="entry name" value="MEMBRANE-BOUND LYTIC MUREIN TRANSGLYCOSYLASE F"/>
    <property type="match status" value="1"/>
</dbReference>
<dbReference type="InterPro" id="IPR001638">
    <property type="entry name" value="Solute-binding_3/MltF_N"/>
</dbReference>
<keyword evidence="1 2" id="KW-0732">Signal</keyword>
<proteinExistence type="predicted"/>
<dbReference type="SUPFAM" id="SSF53850">
    <property type="entry name" value="Periplasmic binding protein-like II"/>
    <property type="match status" value="1"/>
</dbReference>
<evidence type="ECO:0000256" key="1">
    <source>
        <dbReference type="ARBA" id="ARBA00022729"/>
    </source>
</evidence>
<dbReference type="OrthoDB" id="81666at2"/>
<gene>
    <name evidence="4" type="ordered locus">Ilyop_0337</name>
</gene>
<dbReference type="eggNOG" id="COG0834">
    <property type="taxonomic scope" value="Bacteria"/>
</dbReference>
<dbReference type="PANTHER" id="PTHR35936:SF17">
    <property type="entry name" value="ARGININE-BINDING EXTRACELLULAR PROTEIN ARTP"/>
    <property type="match status" value="1"/>
</dbReference>
<accession>E3HAX7</accession>
<protein>
    <submittedName>
        <fullName evidence="4">Amino acid ABC transporter substrate-binding protein, PAAT family</fullName>
    </submittedName>
</protein>
<feature type="signal peptide" evidence="2">
    <location>
        <begin position="1"/>
        <end position="18"/>
    </location>
</feature>
<dbReference type="STRING" id="572544.Ilyop_0337"/>
<dbReference type="HOGENOM" id="CLU_019602_18_2_0"/>
<dbReference type="SMART" id="SM00062">
    <property type="entry name" value="PBPb"/>
    <property type="match status" value="1"/>
</dbReference>
<dbReference type="PROSITE" id="PS51257">
    <property type="entry name" value="PROKAR_LIPOPROTEIN"/>
    <property type="match status" value="1"/>
</dbReference>
<name>E3HAX7_ILYPC</name>
<dbReference type="AlphaFoldDB" id="E3HAX7"/>